<proteinExistence type="inferred from homology"/>
<keyword evidence="2 6" id="KW-0378">Hydrolase</keyword>
<accession>A0A4R5XI26</accession>
<evidence type="ECO:0000259" key="5">
    <source>
        <dbReference type="Pfam" id="PF08386"/>
    </source>
</evidence>
<dbReference type="GO" id="GO:0016787">
    <property type="term" value="F:hydrolase activity"/>
    <property type="evidence" value="ECO:0007669"/>
    <property type="project" value="UniProtKB-KW"/>
</dbReference>
<dbReference type="SUPFAM" id="SSF53474">
    <property type="entry name" value="alpha/beta-Hydrolases"/>
    <property type="match status" value="1"/>
</dbReference>
<feature type="chain" id="PRO_5020838103" evidence="3">
    <location>
        <begin position="24"/>
        <end position="563"/>
    </location>
</feature>
<dbReference type="VEuPathDB" id="FungiDB:BD410DRAFT_780666"/>
<organism evidence="6 7">
    <name type="scientific">Rickenella mellea</name>
    <dbReference type="NCBI Taxonomy" id="50990"/>
    <lineage>
        <taxon>Eukaryota</taxon>
        <taxon>Fungi</taxon>
        <taxon>Dikarya</taxon>
        <taxon>Basidiomycota</taxon>
        <taxon>Agaricomycotina</taxon>
        <taxon>Agaricomycetes</taxon>
        <taxon>Hymenochaetales</taxon>
        <taxon>Rickenellaceae</taxon>
        <taxon>Rickenella</taxon>
    </lineage>
</organism>
<comment type="similarity">
    <text evidence="1">Belongs to the peptidase S33 family.</text>
</comment>
<dbReference type="Proteomes" id="UP000294933">
    <property type="component" value="Unassembled WGS sequence"/>
</dbReference>
<dbReference type="Gene3D" id="3.40.50.1820">
    <property type="entry name" value="alpha/beta hydrolase"/>
    <property type="match status" value="1"/>
</dbReference>
<dbReference type="InterPro" id="IPR000073">
    <property type="entry name" value="AB_hydrolase_1"/>
</dbReference>
<protein>
    <submittedName>
        <fullName evidence="6">Alpha/beta-hydrolase</fullName>
    </submittedName>
</protein>
<feature type="signal peptide" evidence="3">
    <location>
        <begin position="1"/>
        <end position="23"/>
    </location>
</feature>
<dbReference type="OrthoDB" id="425534at2759"/>
<feature type="domain" description="AB hydrolase-1" evidence="4">
    <location>
        <begin position="95"/>
        <end position="279"/>
    </location>
</feature>
<keyword evidence="3" id="KW-0732">Signal</keyword>
<dbReference type="STRING" id="50990.A0A4R5XI26"/>
<sequence length="563" mass="61646">MISFFNWATPIICGVFFVNCLDSQKPKLVISLDSTQLETIDPNEALTWTKCYSSYQCTHLKVPLNYSQSNGVSAVIPLIRLPSKLGPDSVEYRGPLIVNPGGPGGSGVNFVASNGHFLSSIVGPEFDIVGFDPRGIGRSYPSAKFFETAAERALWLQAEFPDALNASPDVLPRSWARAQIMGQLAEERDNATLKHITTDNIARDMLRISEACGRAQVQYWGFSWGTILGVTFAAMFPNRIRRVVLDGVINAEDYYATLWFDNLIDTNKTMNAFFDGCAAAGPEACAFYAPNATAISQKLDDLYDTVRAVPVPVRTASSYGLVDYSKLRRAVFTALYSPYERFASLAKALSDLSSGDGTALIDILGAPNFECGDDSEPSSPDIYESGTTLHCVDGEEVHDSPEELQAFYEKMAQLSTLAELWAVIRIRCSGWRVRAGKHFTGPFLGNTSFPILFVGNTADPVAPLSAAHKSSAAFPRSVVLTQDSPGHCSLSASSLCTQKHVREYFLHGTLPKRGTVCPVDEELFPTSLGGSVHKRLDEHSEEDARMFDSIQALRRSFRIQLPV</sequence>
<dbReference type="AlphaFoldDB" id="A0A4R5XI26"/>
<name>A0A4R5XI26_9AGAM</name>
<evidence type="ECO:0000256" key="2">
    <source>
        <dbReference type="ARBA" id="ARBA00022801"/>
    </source>
</evidence>
<dbReference type="InterPro" id="IPR029058">
    <property type="entry name" value="AB_hydrolase_fold"/>
</dbReference>
<evidence type="ECO:0000256" key="3">
    <source>
        <dbReference type="SAM" id="SignalP"/>
    </source>
</evidence>
<evidence type="ECO:0000313" key="6">
    <source>
        <dbReference type="EMBL" id="TDL30126.1"/>
    </source>
</evidence>
<evidence type="ECO:0000313" key="7">
    <source>
        <dbReference type="Proteomes" id="UP000294933"/>
    </source>
</evidence>
<dbReference type="InterPro" id="IPR013595">
    <property type="entry name" value="Pept_S33_TAP-like_C"/>
</dbReference>
<reference evidence="6 7" key="1">
    <citation type="submission" date="2018-06" db="EMBL/GenBank/DDBJ databases">
        <title>A transcriptomic atlas of mushroom development highlights an independent origin of complex multicellularity.</title>
        <authorList>
            <consortium name="DOE Joint Genome Institute"/>
            <person name="Krizsan K."/>
            <person name="Almasi E."/>
            <person name="Merenyi Z."/>
            <person name="Sahu N."/>
            <person name="Viragh M."/>
            <person name="Koszo T."/>
            <person name="Mondo S."/>
            <person name="Kiss B."/>
            <person name="Balint B."/>
            <person name="Kues U."/>
            <person name="Barry K."/>
            <person name="Hegedus J.C."/>
            <person name="Henrissat B."/>
            <person name="Johnson J."/>
            <person name="Lipzen A."/>
            <person name="Ohm R."/>
            <person name="Nagy I."/>
            <person name="Pangilinan J."/>
            <person name="Yan J."/>
            <person name="Xiong Y."/>
            <person name="Grigoriev I.V."/>
            <person name="Hibbett D.S."/>
            <person name="Nagy L.G."/>
        </authorList>
    </citation>
    <scope>NUCLEOTIDE SEQUENCE [LARGE SCALE GENOMIC DNA]</scope>
    <source>
        <strain evidence="6 7">SZMC22713</strain>
    </source>
</reference>
<gene>
    <name evidence="6" type="ORF">BD410DRAFT_780666</name>
</gene>
<dbReference type="EMBL" id="ML170156">
    <property type="protein sequence ID" value="TDL30126.1"/>
    <property type="molecule type" value="Genomic_DNA"/>
</dbReference>
<dbReference type="InterPro" id="IPR051601">
    <property type="entry name" value="Serine_prot/Carboxylest_S33"/>
</dbReference>
<feature type="domain" description="Peptidase S33 tripeptidyl aminopeptidase-like C-terminal" evidence="5">
    <location>
        <begin position="421"/>
        <end position="517"/>
    </location>
</feature>
<dbReference type="PANTHER" id="PTHR43248">
    <property type="entry name" value="2-SUCCINYL-6-HYDROXY-2,4-CYCLOHEXADIENE-1-CARBOXYLATE SYNTHASE"/>
    <property type="match status" value="1"/>
</dbReference>
<dbReference type="Pfam" id="PF08386">
    <property type="entry name" value="Abhydrolase_4"/>
    <property type="match status" value="1"/>
</dbReference>
<evidence type="ECO:0000256" key="1">
    <source>
        <dbReference type="ARBA" id="ARBA00010088"/>
    </source>
</evidence>
<evidence type="ECO:0000259" key="4">
    <source>
        <dbReference type="Pfam" id="PF00561"/>
    </source>
</evidence>
<dbReference type="PANTHER" id="PTHR43248:SF25">
    <property type="entry name" value="AB HYDROLASE-1 DOMAIN-CONTAINING PROTEIN-RELATED"/>
    <property type="match status" value="1"/>
</dbReference>
<keyword evidence="7" id="KW-1185">Reference proteome</keyword>
<dbReference type="Pfam" id="PF00561">
    <property type="entry name" value="Abhydrolase_1"/>
    <property type="match status" value="1"/>
</dbReference>